<dbReference type="GO" id="GO:0005886">
    <property type="term" value="C:plasma membrane"/>
    <property type="evidence" value="ECO:0007669"/>
    <property type="project" value="UniProtKB-SubCell"/>
</dbReference>
<gene>
    <name evidence="7" type="ORF">GCM10011499_16470</name>
</gene>
<dbReference type="RefSeq" id="WP_127073875.1">
    <property type="nucleotide sequence ID" value="NZ_BMKB01000002.1"/>
</dbReference>
<evidence type="ECO:0000313" key="8">
    <source>
        <dbReference type="Proteomes" id="UP000596977"/>
    </source>
</evidence>
<dbReference type="EMBL" id="BMKB01000002">
    <property type="protein sequence ID" value="GGA47375.1"/>
    <property type="molecule type" value="Genomic_DNA"/>
</dbReference>
<dbReference type="OrthoDB" id="7942036at2"/>
<dbReference type="PANTHER" id="PTHR30250">
    <property type="entry name" value="PST FAMILY PREDICTED COLANIC ACID TRANSPORTER"/>
    <property type="match status" value="1"/>
</dbReference>
<feature type="transmembrane region" description="Helical" evidence="6">
    <location>
        <begin position="303"/>
        <end position="326"/>
    </location>
</feature>
<keyword evidence="5 6" id="KW-0472">Membrane</keyword>
<feature type="transmembrane region" description="Helical" evidence="6">
    <location>
        <begin position="12"/>
        <end position="32"/>
    </location>
</feature>
<dbReference type="AlphaFoldDB" id="A0A916RB71"/>
<feature type="transmembrane region" description="Helical" evidence="6">
    <location>
        <begin position="157"/>
        <end position="175"/>
    </location>
</feature>
<evidence type="ECO:0008006" key="9">
    <source>
        <dbReference type="Google" id="ProtNLM"/>
    </source>
</evidence>
<feature type="transmembrane region" description="Helical" evidence="6">
    <location>
        <begin position="393"/>
        <end position="413"/>
    </location>
</feature>
<feature type="transmembrane region" description="Helical" evidence="6">
    <location>
        <begin position="181"/>
        <end position="205"/>
    </location>
</feature>
<evidence type="ECO:0000313" key="7">
    <source>
        <dbReference type="EMBL" id="GGA47375.1"/>
    </source>
</evidence>
<feature type="transmembrane region" description="Helical" evidence="6">
    <location>
        <begin position="338"/>
        <end position="360"/>
    </location>
</feature>
<protein>
    <recommendedName>
        <fullName evidence="9">Polysaccharide biosynthesis protein C-terminal domain-containing protein</fullName>
    </recommendedName>
</protein>
<evidence type="ECO:0000256" key="6">
    <source>
        <dbReference type="SAM" id="Phobius"/>
    </source>
</evidence>
<evidence type="ECO:0000256" key="5">
    <source>
        <dbReference type="ARBA" id="ARBA00023136"/>
    </source>
</evidence>
<reference evidence="7 8" key="1">
    <citation type="journal article" date="2014" name="Int. J. Syst. Evol. Microbiol.">
        <title>Complete genome sequence of Corynebacterium casei LMG S-19264T (=DSM 44701T), isolated from a smear-ripened cheese.</title>
        <authorList>
            <consortium name="US DOE Joint Genome Institute (JGI-PGF)"/>
            <person name="Walter F."/>
            <person name="Albersmeier A."/>
            <person name="Kalinowski J."/>
            <person name="Ruckert C."/>
        </authorList>
    </citation>
    <scope>NUCLEOTIDE SEQUENCE [LARGE SCALE GENOMIC DNA]</scope>
    <source>
        <strain evidence="7 8">CGMCC 1.15896</strain>
    </source>
</reference>
<accession>A0A916RB71</accession>
<evidence type="ECO:0000256" key="4">
    <source>
        <dbReference type="ARBA" id="ARBA00022989"/>
    </source>
</evidence>
<keyword evidence="3 6" id="KW-0812">Transmembrane</keyword>
<organism evidence="7 8">
    <name type="scientific">Pelagibacterium lentulum</name>
    <dbReference type="NCBI Taxonomy" id="2029865"/>
    <lineage>
        <taxon>Bacteria</taxon>
        <taxon>Pseudomonadati</taxon>
        <taxon>Pseudomonadota</taxon>
        <taxon>Alphaproteobacteria</taxon>
        <taxon>Hyphomicrobiales</taxon>
        <taxon>Devosiaceae</taxon>
        <taxon>Pelagibacterium</taxon>
    </lineage>
</organism>
<comment type="subcellular location">
    <subcellularLocation>
        <location evidence="1">Cell membrane</location>
        <topology evidence="1">Multi-pass membrane protein</topology>
    </subcellularLocation>
</comment>
<evidence type="ECO:0000256" key="2">
    <source>
        <dbReference type="ARBA" id="ARBA00022475"/>
    </source>
</evidence>
<dbReference type="PANTHER" id="PTHR30250:SF11">
    <property type="entry name" value="O-ANTIGEN TRANSPORTER-RELATED"/>
    <property type="match status" value="1"/>
</dbReference>
<feature type="transmembrane region" description="Helical" evidence="6">
    <location>
        <begin position="226"/>
        <end position="251"/>
    </location>
</feature>
<feature type="transmembrane region" description="Helical" evidence="6">
    <location>
        <begin position="257"/>
        <end position="282"/>
    </location>
</feature>
<keyword evidence="8" id="KW-1185">Reference proteome</keyword>
<keyword evidence="4 6" id="KW-1133">Transmembrane helix</keyword>
<sequence length="435" mass="46930">MSIVRRLASKSAIMFGMRVGGAGFIFIVQAAIARVWGAEALGDYLLVIASANLLAVVMPLGFQTVGTYFAAEYRANGEGRHLRRFLLRAYGHVVAIGVAITLFGWPVTFLMGAPGEHLLALWVPTSLVAVSTALTFISCTILVGLKRPLAGYVPDMVFRPMLLISAFAIIAGVAQGPELEAMLWLFSAFMVGLVLVHFGLVVHAAKQVPAQDDLRPHEARKWWRFAAPWVLITLASDYFFDINLLLLAGLLDRTDLAIFGVSTRIFALVSFGVVAVYAMTLPDMFEADANDDRRAFEKRVGEANFVATLLAASLFIGVLLFGRYLLMLFGEEFSAGAVPMSILCLALVVRAMFGPASLVLSIHDKPAASLPSVALGIIALVIGNFVLVPGYGLMGAAISALIAISLWSVSLWLTAWRHAKVDVSIFNRFRIAPAG</sequence>
<dbReference type="Proteomes" id="UP000596977">
    <property type="component" value="Unassembled WGS sequence"/>
</dbReference>
<comment type="caution">
    <text evidence="7">The sequence shown here is derived from an EMBL/GenBank/DDBJ whole genome shotgun (WGS) entry which is preliminary data.</text>
</comment>
<evidence type="ECO:0000256" key="3">
    <source>
        <dbReference type="ARBA" id="ARBA00022692"/>
    </source>
</evidence>
<name>A0A916RB71_9HYPH</name>
<feature type="transmembrane region" description="Helical" evidence="6">
    <location>
        <begin position="367"/>
        <end position="387"/>
    </location>
</feature>
<keyword evidence="2" id="KW-1003">Cell membrane</keyword>
<feature type="transmembrane region" description="Helical" evidence="6">
    <location>
        <begin position="119"/>
        <end position="145"/>
    </location>
</feature>
<feature type="transmembrane region" description="Helical" evidence="6">
    <location>
        <begin position="44"/>
        <end position="69"/>
    </location>
</feature>
<feature type="transmembrane region" description="Helical" evidence="6">
    <location>
        <begin position="90"/>
        <end position="113"/>
    </location>
</feature>
<dbReference type="InterPro" id="IPR050833">
    <property type="entry name" value="Poly_Biosynth_Transport"/>
</dbReference>
<evidence type="ECO:0000256" key="1">
    <source>
        <dbReference type="ARBA" id="ARBA00004651"/>
    </source>
</evidence>
<proteinExistence type="predicted"/>